<accession>A0A8S4S8M0</accession>
<organism evidence="3 4">
    <name type="scientific">Pararge aegeria aegeria</name>
    <dbReference type="NCBI Taxonomy" id="348720"/>
    <lineage>
        <taxon>Eukaryota</taxon>
        <taxon>Metazoa</taxon>
        <taxon>Ecdysozoa</taxon>
        <taxon>Arthropoda</taxon>
        <taxon>Hexapoda</taxon>
        <taxon>Insecta</taxon>
        <taxon>Pterygota</taxon>
        <taxon>Neoptera</taxon>
        <taxon>Endopterygota</taxon>
        <taxon>Lepidoptera</taxon>
        <taxon>Glossata</taxon>
        <taxon>Ditrysia</taxon>
        <taxon>Papilionoidea</taxon>
        <taxon>Nymphalidae</taxon>
        <taxon>Satyrinae</taxon>
        <taxon>Satyrini</taxon>
        <taxon>Parargina</taxon>
        <taxon>Pararge</taxon>
    </lineage>
</organism>
<evidence type="ECO:0000259" key="2">
    <source>
        <dbReference type="Pfam" id="PF00075"/>
    </source>
</evidence>
<dbReference type="InterPro" id="IPR002156">
    <property type="entry name" value="RNaseH_domain"/>
</dbReference>
<dbReference type="OrthoDB" id="407509at2759"/>
<evidence type="ECO:0000256" key="1">
    <source>
        <dbReference type="SAM" id="MobiDB-lite"/>
    </source>
</evidence>
<dbReference type="Proteomes" id="UP000838756">
    <property type="component" value="Unassembled WGS sequence"/>
</dbReference>
<dbReference type="InterPro" id="IPR036397">
    <property type="entry name" value="RNaseH_sf"/>
</dbReference>
<keyword evidence="4" id="KW-1185">Reference proteome</keyword>
<protein>
    <submittedName>
        <fullName evidence="3">Jg12253 protein</fullName>
    </submittedName>
</protein>
<evidence type="ECO:0000313" key="4">
    <source>
        <dbReference type="Proteomes" id="UP000838756"/>
    </source>
</evidence>
<feature type="domain" description="RNase H type-1" evidence="2">
    <location>
        <begin position="67"/>
        <end position="103"/>
    </location>
</feature>
<dbReference type="Gene3D" id="3.30.420.10">
    <property type="entry name" value="Ribonuclease H-like superfamily/Ribonuclease H"/>
    <property type="match status" value="1"/>
</dbReference>
<gene>
    <name evidence="3" type="primary">jg12253</name>
    <name evidence="3" type="ORF">PAEG_LOCUS21665</name>
</gene>
<evidence type="ECO:0000313" key="3">
    <source>
        <dbReference type="EMBL" id="CAH2247900.1"/>
    </source>
</evidence>
<reference evidence="3" key="1">
    <citation type="submission" date="2022-03" db="EMBL/GenBank/DDBJ databases">
        <authorList>
            <person name="Lindestad O."/>
        </authorList>
    </citation>
    <scope>NUCLEOTIDE SEQUENCE</scope>
</reference>
<name>A0A8S4S8M0_9NEOP</name>
<dbReference type="GO" id="GO:0004523">
    <property type="term" value="F:RNA-DNA hybrid ribonuclease activity"/>
    <property type="evidence" value="ECO:0007669"/>
    <property type="project" value="InterPro"/>
</dbReference>
<sequence length="107" mass="11673">MALGPKFTGKRSVGRTPMSWTDDIKRVAGSRWIPAVQYSGFWNSLRPSQTVLRSLASSSTTSSLIYDCHNAFKTLAASNDITLRWVKGHDGNPGNEAADSLAPKPQH</sequence>
<dbReference type="InterPro" id="IPR012337">
    <property type="entry name" value="RNaseH-like_sf"/>
</dbReference>
<comment type="caution">
    <text evidence="3">The sequence shown here is derived from an EMBL/GenBank/DDBJ whole genome shotgun (WGS) entry which is preliminary data.</text>
</comment>
<feature type="region of interest" description="Disordered" evidence="1">
    <location>
        <begin position="87"/>
        <end position="107"/>
    </location>
</feature>
<proteinExistence type="predicted"/>
<dbReference type="GO" id="GO:0003676">
    <property type="term" value="F:nucleic acid binding"/>
    <property type="evidence" value="ECO:0007669"/>
    <property type="project" value="InterPro"/>
</dbReference>
<dbReference type="EMBL" id="CAKXAJ010025965">
    <property type="protein sequence ID" value="CAH2247900.1"/>
    <property type="molecule type" value="Genomic_DNA"/>
</dbReference>
<dbReference type="SUPFAM" id="SSF53098">
    <property type="entry name" value="Ribonuclease H-like"/>
    <property type="match status" value="1"/>
</dbReference>
<dbReference type="Pfam" id="PF00075">
    <property type="entry name" value="RNase_H"/>
    <property type="match status" value="1"/>
</dbReference>
<dbReference type="AlphaFoldDB" id="A0A8S4S8M0"/>